<dbReference type="NCBIfam" id="NF001988">
    <property type="entry name" value="PRK00783.1"/>
    <property type="match status" value="1"/>
</dbReference>
<dbReference type="SMART" id="SM00662">
    <property type="entry name" value="RPOLD"/>
    <property type="match status" value="1"/>
</dbReference>
<keyword evidence="5" id="KW-0542">Nucleomorph</keyword>
<feature type="domain" description="DNA-directed RNA polymerase RpoA/D/Rpb3-type" evidence="4">
    <location>
        <begin position="15"/>
        <end position="302"/>
    </location>
</feature>
<dbReference type="EMBL" id="CP000883">
    <property type="protein sequence ID" value="ABW98256.1"/>
    <property type="molecule type" value="Genomic_DNA"/>
</dbReference>
<dbReference type="GeneID" id="5739497"/>
<evidence type="ECO:0000256" key="2">
    <source>
        <dbReference type="ARBA" id="ARBA00023163"/>
    </source>
</evidence>
<dbReference type="Gene3D" id="3.30.1360.10">
    <property type="entry name" value="RNA polymerase, RBP11-like subunit"/>
    <property type="match status" value="1"/>
</dbReference>
<evidence type="ECO:0000256" key="1">
    <source>
        <dbReference type="ARBA" id="ARBA00022478"/>
    </source>
</evidence>
<protein>
    <submittedName>
        <fullName evidence="5">Rpb3</fullName>
    </submittedName>
</protein>
<dbReference type="InterPro" id="IPR011262">
    <property type="entry name" value="DNA-dir_RNA_pol_insert"/>
</dbReference>
<dbReference type="Gene3D" id="2.170.120.12">
    <property type="entry name" value="DNA-directed RNA polymerase, insert domain"/>
    <property type="match status" value="1"/>
</dbReference>
<keyword evidence="2" id="KW-0804">Transcription</keyword>
<dbReference type="HAMAP" id="MF_00320">
    <property type="entry name" value="RNApol_arch_Rpo3"/>
    <property type="match status" value="1"/>
</dbReference>
<dbReference type="GO" id="GO:0005665">
    <property type="term" value="C:RNA polymerase II, core complex"/>
    <property type="evidence" value="ECO:0007669"/>
    <property type="project" value="TreeGrafter"/>
</dbReference>
<dbReference type="RefSeq" id="XP_001712581.1">
    <property type="nucleotide sequence ID" value="XM_001712529.1"/>
</dbReference>
<organism evidence="5 6">
    <name type="scientific">Hemiselmis andersenii</name>
    <name type="common">Cryptophyte alga</name>
    <dbReference type="NCBI Taxonomy" id="464988"/>
    <lineage>
        <taxon>Eukaryota</taxon>
        <taxon>Cryptophyceae</taxon>
        <taxon>Cryptomonadales</taxon>
        <taxon>Hemiselmidaceae</taxon>
        <taxon>Hemiselmis</taxon>
    </lineage>
</organism>
<dbReference type="AlphaFoldDB" id="A9BL73"/>
<reference evidence="5 6" key="1">
    <citation type="journal article" date="2007" name="Proc. Natl. Acad. Sci. U.S.A.">
        <title>Nucleomorph genome of Hemiselmis andersenii reveals complete intron loss and compaction as a driver of protein structure and function.</title>
        <authorList>
            <person name="Lane C.E."/>
            <person name="van den Heuvel K."/>
            <person name="Kozera C."/>
            <person name="Curtis B.A."/>
            <person name="Parsons B.J."/>
            <person name="Bowman S."/>
            <person name="Archibald J.M."/>
        </authorList>
    </citation>
    <scope>NUCLEOTIDE SEQUENCE [LARGE SCALE GENOMIC DNA]</scope>
    <source>
        <strain evidence="5 6">CCMP644</strain>
    </source>
</reference>
<evidence type="ECO:0000259" key="4">
    <source>
        <dbReference type="SMART" id="SM00662"/>
    </source>
</evidence>
<gene>
    <name evidence="5" type="ORF">HAN_3g454</name>
</gene>
<dbReference type="PANTHER" id="PTHR11800:SF2">
    <property type="entry name" value="DNA-DIRECTED RNA POLYMERASE II SUBUNIT RPB3"/>
    <property type="match status" value="1"/>
</dbReference>
<dbReference type="InterPro" id="IPR036643">
    <property type="entry name" value="RNApol_insert_sf"/>
</dbReference>
<accession>A9BL73</accession>
<dbReference type="InterPro" id="IPR022842">
    <property type="entry name" value="RNAP_Rpo3/Rpb3/RPAC1"/>
</dbReference>
<dbReference type="Pfam" id="PF01000">
    <property type="entry name" value="RNA_pol_A_bac"/>
    <property type="match status" value="1"/>
</dbReference>
<dbReference type="PANTHER" id="PTHR11800">
    <property type="entry name" value="DNA-DIRECTED RNA POLYMERASE"/>
    <property type="match status" value="1"/>
</dbReference>
<dbReference type="InterPro" id="IPR036603">
    <property type="entry name" value="RBP11-like"/>
</dbReference>
<dbReference type="GO" id="GO:0003899">
    <property type="term" value="F:DNA-directed RNA polymerase activity"/>
    <property type="evidence" value="ECO:0007669"/>
    <property type="project" value="InterPro"/>
</dbReference>
<evidence type="ECO:0000313" key="6">
    <source>
        <dbReference type="Proteomes" id="UP000243127"/>
    </source>
</evidence>
<dbReference type="Pfam" id="PF01193">
    <property type="entry name" value="RNA_pol_L"/>
    <property type="match status" value="1"/>
</dbReference>
<name>A9BL73_HEMAN</name>
<dbReference type="SUPFAM" id="SSF55257">
    <property type="entry name" value="RBP11-like subunits of RNA polymerase"/>
    <property type="match status" value="1"/>
</dbReference>
<evidence type="ECO:0000313" key="5">
    <source>
        <dbReference type="EMBL" id="ABW98256.1"/>
    </source>
</evidence>
<geneLocation type="nucleomorph" evidence="5"/>
<dbReference type="Proteomes" id="UP000243127">
    <property type="component" value="Nucleomorph 3"/>
</dbReference>
<sequence length="307" mass="35825">MKNPSLEILNLSNYESKIILKETNISILNSLRRVMINEVPTFAIDLLFIEINSSVMHDEFLSHRLGLLPLFSNFAHEFRYTRECDCEQYCSKCSFKFSLDIYAEKFPQSIFSTDLNTIDKKENFFYQQINPIHYSSLKETLDQKPILIGKLGIGQRIKLVAIAKKGIGKEHAKWSPISVIKIKKIPFFLFDLKEINKKINSKTKEKISQILPNLFIFEKSKNNLKYNQIFLSKEENFSQFDLLTLSKIFLKKGIDMQFIKNRKNENSDFEIYIESTGALNPIEIFRKSIQIIKKKLNLIGISLEKIC</sequence>
<dbReference type="SUPFAM" id="SSF56553">
    <property type="entry name" value="Insert subdomain of RNA polymerase alpha subunit"/>
    <property type="match status" value="1"/>
</dbReference>
<evidence type="ECO:0000256" key="3">
    <source>
        <dbReference type="ARBA" id="ARBA00025804"/>
    </source>
</evidence>
<dbReference type="InterPro" id="IPR050518">
    <property type="entry name" value="Rpo3/RPB3_RNA_Pol_subunit"/>
</dbReference>
<keyword evidence="1" id="KW-0240">DNA-directed RNA polymerase</keyword>
<proteinExistence type="inferred from homology"/>
<dbReference type="GO" id="GO:0006366">
    <property type="term" value="P:transcription by RNA polymerase II"/>
    <property type="evidence" value="ECO:0007669"/>
    <property type="project" value="TreeGrafter"/>
</dbReference>
<dbReference type="InterPro" id="IPR011263">
    <property type="entry name" value="DNA-dir_RNA_pol_RpoA/D/Rpb3"/>
</dbReference>
<dbReference type="GO" id="GO:0046983">
    <property type="term" value="F:protein dimerization activity"/>
    <property type="evidence" value="ECO:0007669"/>
    <property type="project" value="InterPro"/>
</dbReference>
<comment type="similarity">
    <text evidence="3">Belongs to the archaeal Rpo3/eukaryotic RPB3 RNA polymerase subunit family.</text>
</comment>